<dbReference type="AlphaFoldDB" id="A0A0D1BWA0"/>
<dbReference type="VEuPathDB" id="FungiDB:UMAG_05312"/>
<dbReference type="KEGG" id="uma:UMAG_05312"/>
<dbReference type="RefSeq" id="XP_011392023.1">
    <property type="nucleotide sequence ID" value="XM_011393721.1"/>
</dbReference>
<reference evidence="2 3" key="1">
    <citation type="journal article" date="2006" name="Nature">
        <title>Insights from the genome of the biotrophic fungal plant pathogen Ustilago maydis.</title>
        <authorList>
            <person name="Kamper J."/>
            <person name="Kahmann R."/>
            <person name="Bolker M."/>
            <person name="Ma L.J."/>
            <person name="Brefort T."/>
            <person name="Saville B.J."/>
            <person name="Banuett F."/>
            <person name="Kronstad J.W."/>
            <person name="Gold S.E."/>
            <person name="Muller O."/>
            <person name="Perlin M.H."/>
            <person name="Wosten H.A."/>
            <person name="de Vries R."/>
            <person name="Ruiz-Herrera J."/>
            <person name="Reynaga-Pena C.G."/>
            <person name="Snetselaar K."/>
            <person name="McCann M."/>
            <person name="Perez-Martin J."/>
            <person name="Feldbrugge M."/>
            <person name="Basse C.W."/>
            <person name="Steinberg G."/>
            <person name="Ibeas J.I."/>
            <person name="Holloman W."/>
            <person name="Guzman P."/>
            <person name="Farman M."/>
            <person name="Stajich J.E."/>
            <person name="Sentandreu R."/>
            <person name="Gonzalez-Prieto J.M."/>
            <person name="Kennell J.C."/>
            <person name="Molina L."/>
            <person name="Schirawski J."/>
            <person name="Mendoza-Mendoza A."/>
            <person name="Greilinger D."/>
            <person name="Munch K."/>
            <person name="Rossel N."/>
            <person name="Scherer M."/>
            <person name="Vranes M."/>
            <person name="Ladendorf O."/>
            <person name="Vincon V."/>
            <person name="Fuchs U."/>
            <person name="Sandrock B."/>
            <person name="Meng S."/>
            <person name="Ho E.C."/>
            <person name="Cahill M.J."/>
            <person name="Boyce K.J."/>
            <person name="Klose J."/>
            <person name="Klosterman S.J."/>
            <person name="Deelstra H.J."/>
            <person name="Ortiz-Castellanos L."/>
            <person name="Li W."/>
            <person name="Sanchez-Alonso P."/>
            <person name="Schreier P.H."/>
            <person name="Hauser-Hahn I."/>
            <person name="Vaupel M."/>
            <person name="Koopmann E."/>
            <person name="Friedrich G."/>
            <person name="Voss H."/>
            <person name="Schluter T."/>
            <person name="Margolis J."/>
            <person name="Platt D."/>
            <person name="Swimmer C."/>
            <person name="Gnirke A."/>
            <person name="Chen F."/>
            <person name="Vysotskaia V."/>
            <person name="Mannhaupt G."/>
            <person name="Guldener U."/>
            <person name="Munsterkotter M."/>
            <person name="Haase D."/>
            <person name="Oesterheld M."/>
            <person name="Mewes H.W."/>
            <person name="Mauceli E.W."/>
            <person name="DeCaprio D."/>
            <person name="Wade C.M."/>
            <person name="Butler J."/>
            <person name="Young S."/>
            <person name="Jaffe D.B."/>
            <person name="Calvo S."/>
            <person name="Nusbaum C."/>
            <person name="Galagan J."/>
            <person name="Birren B.W."/>
        </authorList>
    </citation>
    <scope>NUCLEOTIDE SEQUENCE [LARGE SCALE GENOMIC DNA]</scope>
    <source>
        <strain evidence="3">DSM 14603 / FGSC 9021 / UM521</strain>
    </source>
</reference>
<protein>
    <submittedName>
        <fullName evidence="2">Uncharacterized protein</fullName>
    </submittedName>
</protein>
<dbReference type="EMBL" id="CM003158">
    <property type="protein sequence ID" value="KIS66312.1"/>
    <property type="molecule type" value="Genomic_DNA"/>
</dbReference>
<evidence type="ECO:0000313" key="2">
    <source>
        <dbReference type="EMBL" id="KIS66312.1"/>
    </source>
</evidence>
<evidence type="ECO:0000256" key="1">
    <source>
        <dbReference type="SAM" id="SignalP"/>
    </source>
</evidence>
<dbReference type="OMA" id="NHIENPA"/>
<accession>A0A0D1BWA0</accession>
<keyword evidence="1" id="KW-0732">Signal</keyword>
<dbReference type="eggNOG" id="ENOG502R2Z6">
    <property type="taxonomic scope" value="Eukaryota"/>
</dbReference>
<dbReference type="Proteomes" id="UP000000561">
    <property type="component" value="Chromosome 19"/>
</dbReference>
<gene>
    <name evidence="2" type="ORF">UMAG_05312</name>
</gene>
<feature type="signal peptide" evidence="1">
    <location>
        <begin position="1"/>
        <end position="22"/>
    </location>
</feature>
<proteinExistence type="predicted"/>
<name>A0A0D1BWA0_MYCMD</name>
<dbReference type="InParanoid" id="A0A0D1BWA0"/>
<organism evidence="2 3">
    <name type="scientific">Mycosarcoma maydis</name>
    <name type="common">Corn smut fungus</name>
    <name type="synonym">Ustilago maydis</name>
    <dbReference type="NCBI Taxonomy" id="5270"/>
    <lineage>
        <taxon>Eukaryota</taxon>
        <taxon>Fungi</taxon>
        <taxon>Dikarya</taxon>
        <taxon>Basidiomycota</taxon>
        <taxon>Ustilaginomycotina</taxon>
        <taxon>Ustilaginomycetes</taxon>
        <taxon>Ustilaginales</taxon>
        <taxon>Ustilaginaceae</taxon>
        <taxon>Mycosarcoma</taxon>
    </lineage>
</organism>
<sequence>MTSLHILLFIILHRLLIPLVRSASTNLDPYPGAPAANIHFHVIQQSKAESAASIAERILSLPPGYLRPVYGYEEIQRQALLHHIQVPDSRFAVFGRNSGEGWFVASPWVIRRSEQEPWTRCLAFLAVMRSGEAIPLGYATVREGVPPGHTEDLWTTVRRAALTTQQDMLTTFGLRTLVTPAV</sequence>
<dbReference type="OrthoDB" id="2548420at2759"/>
<keyword evidence="3" id="KW-1185">Reference proteome</keyword>
<evidence type="ECO:0000313" key="3">
    <source>
        <dbReference type="Proteomes" id="UP000000561"/>
    </source>
</evidence>
<dbReference type="GeneID" id="23565238"/>
<feature type="chain" id="PRO_5002243773" evidence="1">
    <location>
        <begin position="23"/>
        <end position="182"/>
    </location>
</feature>